<keyword evidence="3" id="KW-1185">Reference proteome</keyword>
<dbReference type="KEGG" id="abs:AZOBR_p310320"/>
<dbReference type="Pfam" id="PF14067">
    <property type="entry name" value="LssY_C"/>
    <property type="match status" value="2"/>
</dbReference>
<dbReference type="AlphaFoldDB" id="A0A9P1NRF8"/>
<dbReference type="EMBL" id="HE577330">
    <property type="protein sequence ID" value="CCD02578.1"/>
    <property type="molecule type" value="Genomic_DNA"/>
</dbReference>
<sequence>MTVAVPTMDEAKTIYGVDLAEKQMQPVWIEVRNDAAAPYWFLPAGLDPQYFSISEAAFAFDAAGSGGSGRTLDERFTRLQFRNPIMPGTIVSGFVLTNLDEAHKAVDIDLVSRQDTKSFTFFTSDPTFRADFKRVDFAALHASDALIETENDEELRRALAQFPCCTTNKDGTENGDPLNLVLVGRDSDIFPAMIRRNWNATEIIGLGSVWRTVGSFFQGSRYRYSPISSLYALGRPQDIGVQKVRGSIHERNHMRFWLSPIRFRGMPVWIGQISRDIGVKFTLKSPTISTHVIDPDVDEARRYLMEDLAYSQALQRIGFIKGVGESDPNAPRTNLVGDPYHTDGLRAVLFFGPRPSSLADLELLDWDLPKPPLTSLRDPAVAGPPSCDCAALRARASTKAADGIRVSGALLSAEESRAIFGIDLAQRDVQAVWVEVVNHADRRLVFLPSSVDPEYFAPLEVAFAYHRMFSDAANAGLDQRLQALNFNSRAPILPGTTVSGFVFTSHPQPARVVDIDLISRRWSRSFSIIVHEPGGEKRRERLERAAGPSPVAERIRIGDEDRLRAVLEALPCCTVGGTGPASGLPLNLVVIGDLDAWIPAFVRRGYHEAMIAPQHAFGRTQDIAGEKQGVWVPAQPQAVRLWRTSIQYGDKPVWVAQVSAPLGGRFLNSDAATNPPAIAPQLDDARDALIQDLLYSQAVTKLGFVKGAGLVEPGLTRGTSDAPRYQTDGLRAVLVVDRRPVALSQILFFNWERR</sequence>
<accession>A0A9P1NRF8</accession>
<protein>
    <recommendedName>
        <fullName evidence="1">LssY-like C-terminal domain-containing protein</fullName>
    </recommendedName>
</protein>
<reference evidence="2 3" key="1">
    <citation type="journal article" date="2011" name="PLoS Genet.">
        <title>Azospirillum genomes reveal transition of bacteria from aquatic to terrestrial environments.</title>
        <authorList>
            <person name="Wisniewski-Dye F."/>
            <person name="Borziak K."/>
            <person name="Khalsa-Moyers G."/>
            <person name="Alexandre G."/>
            <person name="Sukharnikov L.O."/>
            <person name="Wuichet K."/>
            <person name="Hurst G.B."/>
            <person name="McDonald W.H."/>
            <person name="Robertson J.S."/>
            <person name="Barbe V."/>
            <person name="Calteau A."/>
            <person name="Rouy Z."/>
            <person name="Mangenot S."/>
            <person name="Prigent-Combaret C."/>
            <person name="Normand P."/>
            <person name="Boyer M."/>
            <person name="Siguier P."/>
            <person name="Dessaux Y."/>
            <person name="Elmerich C."/>
            <person name="Condemine G."/>
            <person name="Krishnen G."/>
            <person name="Kennedy I."/>
            <person name="Paterson A.H."/>
            <person name="Gonzalez V."/>
            <person name="Mavingui P."/>
            <person name="Zhulin I.B."/>
        </authorList>
    </citation>
    <scope>NUCLEOTIDE SEQUENCE [LARGE SCALE GENOMIC DNA]</scope>
    <source>
        <strain evidence="2 3">Sp245</strain>
    </source>
</reference>
<geneLocation type="plasmid" evidence="2 3">
    <name>AZOBR_p3</name>
</geneLocation>
<dbReference type="Proteomes" id="UP000007319">
    <property type="component" value="Plasmid AZOBR_p3"/>
</dbReference>
<gene>
    <name evidence="2" type="ORF">AZOBR_p310320</name>
</gene>
<proteinExistence type="predicted"/>
<feature type="domain" description="LssY-like C-terminal" evidence="1">
    <location>
        <begin position="600"/>
        <end position="729"/>
    </location>
</feature>
<feature type="domain" description="LssY-like C-terminal" evidence="1">
    <location>
        <begin position="165"/>
        <end position="344"/>
    </location>
</feature>
<keyword evidence="2" id="KW-0614">Plasmid</keyword>
<evidence type="ECO:0000313" key="3">
    <source>
        <dbReference type="Proteomes" id="UP000007319"/>
    </source>
</evidence>
<name>A0A9P1NRF8_9PROT</name>
<dbReference type="RefSeq" id="WP_014199098.1">
    <property type="nucleotide sequence ID" value="NC_016595.1"/>
</dbReference>
<evidence type="ECO:0000259" key="1">
    <source>
        <dbReference type="Pfam" id="PF14067"/>
    </source>
</evidence>
<dbReference type="InterPro" id="IPR025902">
    <property type="entry name" value="LssY-like-C_dom"/>
</dbReference>
<organism evidence="2 3">
    <name type="scientific">Azospirillum baldaniorum</name>
    <dbReference type="NCBI Taxonomy" id="1064539"/>
    <lineage>
        <taxon>Bacteria</taxon>
        <taxon>Pseudomonadati</taxon>
        <taxon>Pseudomonadota</taxon>
        <taxon>Alphaproteobacteria</taxon>
        <taxon>Rhodospirillales</taxon>
        <taxon>Azospirillaceae</taxon>
        <taxon>Azospirillum</taxon>
    </lineage>
</organism>
<evidence type="ECO:0000313" key="2">
    <source>
        <dbReference type="EMBL" id="CCD02578.1"/>
    </source>
</evidence>